<dbReference type="AlphaFoldDB" id="A0A7E4V5S5"/>
<feature type="region of interest" description="Disordered" evidence="2">
    <location>
        <begin position="321"/>
        <end position="346"/>
    </location>
</feature>
<feature type="compositionally biased region" description="Basic and acidic residues" evidence="2">
    <location>
        <begin position="436"/>
        <end position="447"/>
    </location>
</feature>
<keyword evidence="1" id="KW-0175">Coiled coil</keyword>
<feature type="region of interest" description="Disordered" evidence="2">
    <location>
        <begin position="384"/>
        <end position="635"/>
    </location>
</feature>
<feature type="compositionally biased region" description="Basic and acidic residues" evidence="2">
    <location>
        <begin position="594"/>
        <end position="608"/>
    </location>
</feature>
<reference evidence="3" key="1">
    <citation type="journal article" date="2013" name="Genetics">
        <title>The draft genome and transcriptome of Panagrellus redivivus are shaped by the harsh demands of a free-living lifestyle.</title>
        <authorList>
            <person name="Srinivasan J."/>
            <person name="Dillman A.R."/>
            <person name="Macchietto M.G."/>
            <person name="Heikkinen L."/>
            <person name="Lakso M."/>
            <person name="Fracchia K.M."/>
            <person name="Antoshechkin I."/>
            <person name="Mortazavi A."/>
            <person name="Wong G."/>
            <person name="Sternberg P.W."/>
        </authorList>
    </citation>
    <scope>NUCLEOTIDE SEQUENCE [LARGE SCALE GENOMIC DNA]</scope>
    <source>
        <strain evidence="3">MT8872</strain>
    </source>
</reference>
<feature type="compositionally biased region" description="Basic and acidic residues" evidence="2">
    <location>
        <begin position="501"/>
        <end position="524"/>
    </location>
</feature>
<feature type="compositionally biased region" description="Basic and acidic residues" evidence="2">
    <location>
        <begin position="625"/>
        <end position="635"/>
    </location>
</feature>
<feature type="compositionally biased region" description="Pro residues" evidence="2">
    <location>
        <begin position="196"/>
        <end position="207"/>
    </location>
</feature>
<reference evidence="4" key="2">
    <citation type="submission" date="2020-10" db="UniProtKB">
        <authorList>
            <consortium name="WormBaseParasite"/>
        </authorList>
    </citation>
    <scope>IDENTIFICATION</scope>
</reference>
<evidence type="ECO:0000313" key="3">
    <source>
        <dbReference type="Proteomes" id="UP000492821"/>
    </source>
</evidence>
<sequence length="635" mass="73186">MDSQNVKDVSARVKAALEGIYGPYDPQFRNMRAVEEEFEKNNFFVNAIMNNPGSELYATLHRNRERIKNEAERLKKANEEKERFEWQKKQYKEWVDRREAHKLRSLMPFMERPPRVMSSVIKFFENKEKDEEREALRKQLEATMTTDDPAPLFSPVADNGTKYPPPRHAHLNPLLTSSSDSSTIVPKDKKEMLPSARPPVLPQPLKPKPLSSTNLPKDKKETMPLVRPAVPLQPPKPKPLSSTNLPKDKKETMPSARPAVPPQPPKPKPLSSTIVPKDEKEPMPLVRPAVHPQPPKPKPALLPPTVAVAELVSSKIDPSLQLKPLMPTSGPLPTILPKGKKETMPSARQLVPSLPLKPGSRPPTVAAPKLPKITPFFFRHQPLSNNMGDIFDPVGGSTLATSLASGGYFNSLRGNLPPKSPLRLGSHSTDPALKLVDIKKDEEQHQPEDDDLEEGEIVDDDDEEQRHGEEDDRKAGRTVERHRNRHREDDDRSDRHRHHHREEEKTRERDRKTYRARKEDEPRDRHRQKQRHREEDGANERYRQKSRHHEDVPKEGSTGERRRDKHRHRDEDNAIDRHKEHRHREEKDPEEGGTSERRRNEHRRRVEGDLEAGSSSGRHRKDHRHREEDGRDAKK</sequence>
<organism evidence="3 4">
    <name type="scientific">Panagrellus redivivus</name>
    <name type="common">Microworm</name>
    <dbReference type="NCBI Taxonomy" id="6233"/>
    <lineage>
        <taxon>Eukaryota</taxon>
        <taxon>Metazoa</taxon>
        <taxon>Ecdysozoa</taxon>
        <taxon>Nematoda</taxon>
        <taxon>Chromadorea</taxon>
        <taxon>Rhabditida</taxon>
        <taxon>Tylenchina</taxon>
        <taxon>Panagrolaimomorpha</taxon>
        <taxon>Panagrolaimoidea</taxon>
        <taxon>Panagrolaimidae</taxon>
        <taxon>Panagrellus</taxon>
    </lineage>
</organism>
<proteinExistence type="predicted"/>
<feature type="compositionally biased region" description="Basic and acidic residues" evidence="2">
    <location>
        <begin position="464"/>
        <end position="494"/>
    </location>
</feature>
<evidence type="ECO:0000256" key="1">
    <source>
        <dbReference type="SAM" id="Coils"/>
    </source>
</evidence>
<feature type="region of interest" description="Disordered" evidence="2">
    <location>
        <begin position="141"/>
        <end position="302"/>
    </location>
</feature>
<dbReference type="WBParaSite" id="Pan_g16833.t1">
    <property type="protein sequence ID" value="Pan_g16833.t1"/>
    <property type="gene ID" value="Pan_g16833"/>
</dbReference>
<feature type="compositionally biased region" description="Basic and acidic residues" evidence="2">
    <location>
        <begin position="569"/>
        <end position="587"/>
    </location>
</feature>
<evidence type="ECO:0000313" key="4">
    <source>
        <dbReference type="WBParaSite" id="Pan_g16833.t1"/>
    </source>
</evidence>
<protein>
    <submittedName>
        <fullName evidence="4">Uncharacterized protein</fullName>
    </submittedName>
</protein>
<feature type="compositionally biased region" description="Pro residues" evidence="2">
    <location>
        <begin position="291"/>
        <end position="302"/>
    </location>
</feature>
<name>A0A7E4V5S5_PANRE</name>
<accession>A0A7E4V5S5</accession>
<evidence type="ECO:0000256" key="2">
    <source>
        <dbReference type="SAM" id="MobiDB-lite"/>
    </source>
</evidence>
<dbReference type="Proteomes" id="UP000492821">
    <property type="component" value="Unassembled WGS sequence"/>
</dbReference>
<feature type="compositionally biased region" description="Acidic residues" evidence="2">
    <location>
        <begin position="448"/>
        <end position="463"/>
    </location>
</feature>
<keyword evidence="3" id="KW-1185">Reference proteome</keyword>
<feature type="compositionally biased region" description="Basic and acidic residues" evidence="2">
    <location>
        <begin position="532"/>
        <end position="562"/>
    </location>
</feature>
<feature type="compositionally biased region" description="Pro residues" evidence="2">
    <location>
        <begin position="259"/>
        <end position="268"/>
    </location>
</feature>
<feature type="compositionally biased region" description="Polar residues" evidence="2">
    <location>
        <begin position="174"/>
        <end position="184"/>
    </location>
</feature>
<feature type="coiled-coil region" evidence="1">
    <location>
        <begin position="57"/>
        <end position="87"/>
    </location>
</feature>